<comment type="caution">
    <text evidence="1">The sequence shown here is derived from an EMBL/GenBank/DDBJ whole genome shotgun (WGS) entry which is preliminary data.</text>
</comment>
<evidence type="ECO:0000313" key="2">
    <source>
        <dbReference type="Proteomes" id="UP000824112"/>
    </source>
</evidence>
<sequence length="182" mass="21450">MNRDYTVFLKKRLTPHFINGIVLLIKQYPEDMDTVYRLMYDPDTTVSWRAAWACEKLCAEFPEWFLDKRDELMKYALGHPHEGTKRLILSILNKLPVTKPISIPFLNACFEGMFSPEEPAAVQTLYMKLSYRLCMEEPELLPELQMLLESTNPEYYSTAVRTARKNMLLRINKTKKKCFQKN</sequence>
<dbReference type="AlphaFoldDB" id="A0A9D1M895"/>
<protein>
    <submittedName>
        <fullName evidence="1">Uncharacterized protein</fullName>
    </submittedName>
</protein>
<reference evidence="1" key="1">
    <citation type="submission" date="2020-10" db="EMBL/GenBank/DDBJ databases">
        <authorList>
            <person name="Gilroy R."/>
        </authorList>
    </citation>
    <scope>NUCLEOTIDE SEQUENCE</scope>
    <source>
        <strain evidence="1">CHK158-818</strain>
    </source>
</reference>
<evidence type="ECO:0000313" key="1">
    <source>
        <dbReference type="EMBL" id="HIU55660.1"/>
    </source>
</evidence>
<accession>A0A9D1M895</accession>
<organism evidence="1 2">
    <name type="scientific">Candidatus Gallibacteroides avistercoris</name>
    <dbReference type="NCBI Taxonomy" id="2840833"/>
    <lineage>
        <taxon>Bacteria</taxon>
        <taxon>Pseudomonadati</taxon>
        <taxon>Bacteroidota</taxon>
        <taxon>Bacteroidia</taxon>
        <taxon>Bacteroidales</taxon>
        <taxon>Bacteroidaceae</taxon>
        <taxon>Bacteroidaceae incertae sedis</taxon>
        <taxon>Candidatus Gallibacteroides</taxon>
    </lineage>
</organism>
<dbReference type="Proteomes" id="UP000824112">
    <property type="component" value="Unassembled WGS sequence"/>
</dbReference>
<dbReference type="EMBL" id="DVNA01000171">
    <property type="protein sequence ID" value="HIU55660.1"/>
    <property type="molecule type" value="Genomic_DNA"/>
</dbReference>
<reference evidence="1" key="2">
    <citation type="journal article" date="2021" name="PeerJ">
        <title>Extensive microbial diversity within the chicken gut microbiome revealed by metagenomics and culture.</title>
        <authorList>
            <person name="Gilroy R."/>
            <person name="Ravi A."/>
            <person name="Getino M."/>
            <person name="Pursley I."/>
            <person name="Horton D.L."/>
            <person name="Alikhan N.F."/>
            <person name="Baker D."/>
            <person name="Gharbi K."/>
            <person name="Hall N."/>
            <person name="Watson M."/>
            <person name="Adriaenssens E.M."/>
            <person name="Foster-Nyarko E."/>
            <person name="Jarju S."/>
            <person name="Secka A."/>
            <person name="Antonio M."/>
            <person name="Oren A."/>
            <person name="Chaudhuri R.R."/>
            <person name="La Ragione R."/>
            <person name="Hildebrand F."/>
            <person name="Pallen M.J."/>
        </authorList>
    </citation>
    <scope>NUCLEOTIDE SEQUENCE</scope>
    <source>
        <strain evidence="1">CHK158-818</strain>
    </source>
</reference>
<gene>
    <name evidence="1" type="ORF">IAB03_07650</name>
</gene>
<dbReference type="SUPFAM" id="SSF48371">
    <property type="entry name" value="ARM repeat"/>
    <property type="match status" value="1"/>
</dbReference>
<dbReference type="InterPro" id="IPR016024">
    <property type="entry name" value="ARM-type_fold"/>
</dbReference>
<proteinExistence type="predicted"/>
<name>A0A9D1M895_9BACT</name>